<evidence type="ECO:0000256" key="6">
    <source>
        <dbReference type="SAM" id="MobiDB-lite"/>
    </source>
</evidence>
<dbReference type="EMBL" id="JAWCUI010000067">
    <property type="protein sequence ID" value="KAL1889951.1"/>
    <property type="molecule type" value="Genomic_DNA"/>
</dbReference>
<organism evidence="9 10">
    <name type="scientific">Sporothrix stenoceras</name>
    <dbReference type="NCBI Taxonomy" id="5173"/>
    <lineage>
        <taxon>Eukaryota</taxon>
        <taxon>Fungi</taxon>
        <taxon>Dikarya</taxon>
        <taxon>Ascomycota</taxon>
        <taxon>Pezizomycotina</taxon>
        <taxon>Sordariomycetes</taxon>
        <taxon>Sordariomycetidae</taxon>
        <taxon>Ophiostomatales</taxon>
        <taxon>Ophiostomataceae</taxon>
        <taxon>Sporothrix</taxon>
    </lineage>
</organism>
<evidence type="ECO:0000256" key="5">
    <source>
        <dbReference type="ARBA" id="ARBA00038359"/>
    </source>
</evidence>
<protein>
    <recommendedName>
        <fullName evidence="8">Rhodopsin domain-containing protein</fullName>
    </recommendedName>
</protein>
<dbReference type="PANTHER" id="PTHR33048:SF47">
    <property type="entry name" value="INTEGRAL MEMBRANE PROTEIN-RELATED"/>
    <property type="match status" value="1"/>
</dbReference>
<comment type="similarity">
    <text evidence="5">Belongs to the SAT4 family.</text>
</comment>
<feature type="compositionally biased region" description="Basic and acidic residues" evidence="6">
    <location>
        <begin position="362"/>
        <end position="372"/>
    </location>
</feature>
<feature type="region of interest" description="Disordered" evidence="6">
    <location>
        <begin position="279"/>
        <end position="337"/>
    </location>
</feature>
<sequence length="439" mass="48180">MSTAPTDPAVDAENTAWVVITVSTITMTVAFLTLAARVYTRAVIVKQFGADDYGAVAAGVSLLLCGIWVCLNIKNGLGRHAWTLTGPEITQYFKYFYISIVWYNVTLVIVKLSFLAQYYRVFSVPKIRRIILVFMFVIGGWSLSQVFVGIWICAPIAKFWDSTLEGHCIPNIPQWYINAAGNIASDVSIFCLPIPILKRLNLKRRQKILVMGIFSLGFFTCAISIIRIKYLKQYADFSWENVASSCWSVSELSSAVTCLCLPTLKPLVQKMLPRLMSSTYKSGGSDNTGPSAGVHGHSSKGYRKHSEGSSPSSPSSSTERSKRLSKSGNVTMSTVMTTESQDELYIADDIEMSSSSNGSLSMERKGSGDLEAGRGNGGVNVYPTDSAPPTPASAHRDNLLGLRTTVRTKIGVNPYQAQMEDDQIQVTRDVITQSVPRRK</sequence>
<dbReference type="PANTHER" id="PTHR33048">
    <property type="entry name" value="PTH11-LIKE INTEGRAL MEMBRANE PROTEIN (AFU_ORTHOLOGUE AFUA_5G11245)"/>
    <property type="match status" value="1"/>
</dbReference>
<evidence type="ECO:0000313" key="10">
    <source>
        <dbReference type="Proteomes" id="UP001583186"/>
    </source>
</evidence>
<reference evidence="9 10" key="1">
    <citation type="journal article" date="2024" name="IMA Fungus">
        <title>IMA Genome - F19 : A genome assembly and annotation guide to empower mycologists, including annotated draft genome sequences of Ceratocystis pirilliformis, Diaporthe australafricana, Fusarium ophioides, Paecilomyces lecythidis, and Sporothrix stenoceras.</title>
        <authorList>
            <person name="Aylward J."/>
            <person name="Wilson A.M."/>
            <person name="Visagie C.M."/>
            <person name="Spraker J."/>
            <person name="Barnes I."/>
            <person name="Buitendag C."/>
            <person name="Ceriani C."/>
            <person name="Del Mar Angel L."/>
            <person name="du Plessis D."/>
            <person name="Fuchs T."/>
            <person name="Gasser K."/>
            <person name="Kramer D."/>
            <person name="Li W."/>
            <person name="Munsamy K."/>
            <person name="Piso A."/>
            <person name="Price J.L."/>
            <person name="Sonnekus B."/>
            <person name="Thomas C."/>
            <person name="van der Nest A."/>
            <person name="van Dijk A."/>
            <person name="van Heerden A."/>
            <person name="van Vuuren N."/>
            <person name="Yilmaz N."/>
            <person name="Duong T.A."/>
            <person name="van der Merwe N.A."/>
            <person name="Wingfield M.J."/>
            <person name="Wingfield B.D."/>
        </authorList>
    </citation>
    <scope>NUCLEOTIDE SEQUENCE [LARGE SCALE GENOMIC DNA]</scope>
    <source>
        <strain evidence="9 10">CMW 5346</strain>
    </source>
</reference>
<dbReference type="Proteomes" id="UP001583186">
    <property type="component" value="Unassembled WGS sequence"/>
</dbReference>
<feature type="transmembrane region" description="Helical" evidence="7">
    <location>
        <begin position="131"/>
        <end position="157"/>
    </location>
</feature>
<feature type="compositionally biased region" description="Polar residues" evidence="6">
    <location>
        <begin position="328"/>
        <end position="337"/>
    </location>
</feature>
<feature type="compositionally biased region" description="Low complexity" evidence="6">
    <location>
        <begin position="308"/>
        <end position="318"/>
    </location>
</feature>
<comment type="subcellular location">
    <subcellularLocation>
        <location evidence="1">Membrane</location>
        <topology evidence="1">Multi-pass membrane protein</topology>
    </subcellularLocation>
</comment>
<keyword evidence="10" id="KW-1185">Reference proteome</keyword>
<name>A0ABR3YNR2_9PEZI</name>
<evidence type="ECO:0000256" key="1">
    <source>
        <dbReference type="ARBA" id="ARBA00004141"/>
    </source>
</evidence>
<dbReference type="InterPro" id="IPR049326">
    <property type="entry name" value="Rhodopsin_dom_fungi"/>
</dbReference>
<feature type="transmembrane region" description="Helical" evidence="7">
    <location>
        <begin position="16"/>
        <end position="40"/>
    </location>
</feature>
<proteinExistence type="inferred from homology"/>
<evidence type="ECO:0000256" key="7">
    <source>
        <dbReference type="SAM" id="Phobius"/>
    </source>
</evidence>
<dbReference type="Pfam" id="PF20684">
    <property type="entry name" value="Fung_rhodopsin"/>
    <property type="match status" value="1"/>
</dbReference>
<feature type="transmembrane region" description="Helical" evidence="7">
    <location>
        <begin position="52"/>
        <end position="75"/>
    </location>
</feature>
<feature type="transmembrane region" description="Helical" evidence="7">
    <location>
        <begin position="208"/>
        <end position="230"/>
    </location>
</feature>
<gene>
    <name evidence="9" type="ORF">Sste5346_008529</name>
</gene>
<evidence type="ECO:0000256" key="2">
    <source>
        <dbReference type="ARBA" id="ARBA00022692"/>
    </source>
</evidence>
<keyword evidence="3 7" id="KW-1133">Transmembrane helix</keyword>
<evidence type="ECO:0000256" key="3">
    <source>
        <dbReference type="ARBA" id="ARBA00022989"/>
    </source>
</evidence>
<evidence type="ECO:0000256" key="4">
    <source>
        <dbReference type="ARBA" id="ARBA00023136"/>
    </source>
</evidence>
<feature type="compositionally biased region" description="Polar residues" evidence="6">
    <location>
        <begin position="279"/>
        <end position="290"/>
    </location>
</feature>
<evidence type="ECO:0000259" key="8">
    <source>
        <dbReference type="Pfam" id="PF20684"/>
    </source>
</evidence>
<feature type="region of interest" description="Disordered" evidence="6">
    <location>
        <begin position="353"/>
        <end position="376"/>
    </location>
</feature>
<dbReference type="InterPro" id="IPR052337">
    <property type="entry name" value="SAT4-like"/>
</dbReference>
<feature type="domain" description="Rhodopsin" evidence="8">
    <location>
        <begin position="36"/>
        <end position="270"/>
    </location>
</feature>
<keyword evidence="2 7" id="KW-0812">Transmembrane</keyword>
<accession>A0ABR3YNR2</accession>
<comment type="caution">
    <text evidence="9">The sequence shown here is derived from an EMBL/GenBank/DDBJ whole genome shotgun (WGS) entry which is preliminary data.</text>
</comment>
<keyword evidence="4 7" id="KW-0472">Membrane</keyword>
<evidence type="ECO:0000313" key="9">
    <source>
        <dbReference type="EMBL" id="KAL1889951.1"/>
    </source>
</evidence>
<feature type="transmembrane region" description="Helical" evidence="7">
    <location>
        <begin position="95"/>
        <end position="119"/>
    </location>
</feature>